<dbReference type="InterPro" id="IPR002197">
    <property type="entry name" value="HTH_Fis"/>
</dbReference>
<dbReference type="InterPro" id="IPR025662">
    <property type="entry name" value="Sigma_54_int_dom_ATP-bd_1"/>
</dbReference>
<evidence type="ECO:0000256" key="6">
    <source>
        <dbReference type="SAM" id="MobiDB-lite"/>
    </source>
</evidence>
<dbReference type="Gene3D" id="1.10.10.60">
    <property type="entry name" value="Homeodomain-like"/>
    <property type="match status" value="1"/>
</dbReference>
<dbReference type="SMART" id="SM00065">
    <property type="entry name" value="GAF"/>
    <property type="match status" value="1"/>
</dbReference>
<evidence type="ECO:0000259" key="7">
    <source>
        <dbReference type="PROSITE" id="PS50045"/>
    </source>
</evidence>
<evidence type="ECO:0000313" key="8">
    <source>
        <dbReference type="EMBL" id="MCA9726091.1"/>
    </source>
</evidence>
<feature type="domain" description="Sigma-54 factor interaction" evidence="7">
    <location>
        <begin position="243"/>
        <end position="471"/>
    </location>
</feature>
<dbReference type="InterPro" id="IPR029016">
    <property type="entry name" value="GAF-like_dom_sf"/>
</dbReference>
<dbReference type="SUPFAM" id="SSF55781">
    <property type="entry name" value="GAF domain-like"/>
    <property type="match status" value="1"/>
</dbReference>
<proteinExistence type="predicted"/>
<dbReference type="InterPro" id="IPR003593">
    <property type="entry name" value="AAA+_ATPase"/>
</dbReference>
<keyword evidence="5" id="KW-0804">Transcription</keyword>
<dbReference type="PROSITE" id="PS00675">
    <property type="entry name" value="SIGMA54_INTERACT_1"/>
    <property type="match status" value="1"/>
</dbReference>
<dbReference type="GO" id="GO:0005524">
    <property type="term" value="F:ATP binding"/>
    <property type="evidence" value="ECO:0007669"/>
    <property type="project" value="UniProtKB-KW"/>
</dbReference>
<feature type="region of interest" description="Disordered" evidence="6">
    <location>
        <begin position="489"/>
        <end position="513"/>
    </location>
</feature>
<reference evidence="8" key="1">
    <citation type="submission" date="2020-04" db="EMBL/GenBank/DDBJ databases">
        <authorList>
            <person name="Zhang T."/>
        </authorList>
    </citation>
    <scope>NUCLEOTIDE SEQUENCE</scope>
    <source>
        <strain evidence="8">HKST-UBA01</strain>
    </source>
</reference>
<dbReference type="Gene3D" id="1.10.8.60">
    <property type="match status" value="1"/>
</dbReference>
<evidence type="ECO:0000256" key="3">
    <source>
        <dbReference type="ARBA" id="ARBA00023015"/>
    </source>
</evidence>
<evidence type="ECO:0000256" key="5">
    <source>
        <dbReference type="ARBA" id="ARBA00023163"/>
    </source>
</evidence>
<dbReference type="FunFam" id="3.40.50.300:FF:000006">
    <property type="entry name" value="DNA-binding transcriptional regulator NtrC"/>
    <property type="match status" value="1"/>
</dbReference>
<dbReference type="SUPFAM" id="SSF52540">
    <property type="entry name" value="P-loop containing nucleoside triphosphate hydrolases"/>
    <property type="match status" value="1"/>
</dbReference>
<dbReference type="Gene3D" id="3.30.450.40">
    <property type="match status" value="1"/>
</dbReference>
<dbReference type="PRINTS" id="PR01590">
    <property type="entry name" value="HTHFIS"/>
</dbReference>
<dbReference type="AlphaFoldDB" id="A0A956LVI7"/>
<dbReference type="Pfam" id="PF00158">
    <property type="entry name" value="Sigma54_activat"/>
    <property type="match status" value="1"/>
</dbReference>
<dbReference type="GO" id="GO:0006355">
    <property type="term" value="P:regulation of DNA-templated transcription"/>
    <property type="evidence" value="ECO:0007669"/>
    <property type="project" value="InterPro"/>
</dbReference>
<dbReference type="SMART" id="SM00382">
    <property type="entry name" value="AAA"/>
    <property type="match status" value="1"/>
</dbReference>
<comment type="caution">
    <text evidence="8">The sequence shown here is derived from an EMBL/GenBank/DDBJ whole genome shotgun (WGS) entry which is preliminary data.</text>
</comment>
<dbReference type="InterPro" id="IPR027417">
    <property type="entry name" value="P-loop_NTPase"/>
</dbReference>
<evidence type="ECO:0000313" key="9">
    <source>
        <dbReference type="Proteomes" id="UP000697710"/>
    </source>
</evidence>
<evidence type="ECO:0000256" key="2">
    <source>
        <dbReference type="ARBA" id="ARBA00022840"/>
    </source>
</evidence>
<accession>A0A956LVI7</accession>
<feature type="compositionally biased region" description="Basic and acidic residues" evidence="6">
    <location>
        <begin position="489"/>
        <end position="502"/>
    </location>
</feature>
<feature type="region of interest" description="Disordered" evidence="6">
    <location>
        <begin position="1"/>
        <end position="22"/>
    </location>
</feature>
<dbReference type="Pfam" id="PF25601">
    <property type="entry name" value="AAA_lid_14"/>
    <property type="match status" value="1"/>
</dbReference>
<sequence>MNDPRQGRKRFSASDRGVDPEGALDEASDIAADLARSGVRVPGRPPALSLERQVREWGDQRSFQLLYDAMRGLVESLDFESLVHQILDVAVRSIGADRGIVFLGGSLDSNLFPVAVTSVDPREVRDLSEVSRTILERALGGESTLTVDAASDPVLADAPSVKMHQLRSVLCVPLRVRDELIGAVYLDRRNDANAFSSASMRFLDAFVELASGVLQRAHEHHRLRQENQRLRNQIDPRDPFAHIVTGNPRMRRVLGNAELVARVDAPVMITGESGTGKELLARAIHQSSPRASEPLVTQNCAAVPADLLESLFFGHIRGAFTGAHRDTAGLFQLAHRGVLFLDEIAELAAPLQAKLLRVLETGVVRPLGSEEETRVDVRLIAATSRNLWDAVREGRFREDLFYRISVIELGLPPLRERRDDIPLLLDHFAIKHEADRDRRMRFDRTAIDFLSGYPWRGNVRELENFVRRALVFHAGRAVGPHEVAELLRPAESEPAPRPEAVESRPIPPPNRTTSFKTLEEREREAIVDALRITGGNRTRAAELLGQHRNALLRKIKRLGIDG</sequence>
<protein>
    <submittedName>
        <fullName evidence="8">Sigma 54-interacting transcriptional regulator</fullName>
    </submittedName>
</protein>
<dbReference type="PANTHER" id="PTHR32071">
    <property type="entry name" value="TRANSCRIPTIONAL REGULATORY PROTEIN"/>
    <property type="match status" value="1"/>
</dbReference>
<dbReference type="EMBL" id="JAGQHR010000002">
    <property type="protein sequence ID" value="MCA9726091.1"/>
    <property type="molecule type" value="Genomic_DNA"/>
</dbReference>
<dbReference type="GO" id="GO:0043565">
    <property type="term" value="F:sequence-specific DNA binding"/>
    <property type="evidence" value="ECO:0007669"/>
    <property type="project" value="InterPro"/>
</dbReference>
<keyword evidence="4" id="KW-0238">DNA-binding</keyword>
<keyword evidence="2" id="KW-0067">ATP-binding</keyword>
<name>A0A956LVI7_UNCEI</name>
<keyword evidence="1" id="KW-0547">Nucleotide-binding</keyword>
<evidence type="ECO:0000256" key="4">
    <source>
        <dbReference type="ARBA" id="ARBA00023125"/>
    </source>
</evidence>
<dbReference type="Proteomes" id="UP000697710">
    <property type="component" value="Unassembled WGS sequence"/>
</dbReference>
<dbReference type="InterPro" id="IPR009057">
    <property type="entry name" value="Homeodomain-like_sf"/>
</dbReference>
<keyword evidence="3" id="KW-0805">Transcription regulation</keyword>
<dbReference type="Gene3D" id="3.40.50.300">
    <property type="entry name" value="P-loop containing nucleotide triphosphate hydrolases"/>
    <property type="match status" value="1"/>
</dbReference>
<dbReference type="InterPro" id="IPR002078">
    <property type="entry name" value="Sigma_54_int"/>
</dbReference>
<dbReference type="CDD" id="cd00009">
    <property type="entry name" value="AAA"/>
    <property type="match status" value="1"/>
</dbReference>
<dbReference type="SUPFAM" id="SSF46689">
    <property type="entry name" value="Homeodomain-like"/>
    <property type="match status" value="1"/>
</dbReference>
<dbReference type="Pfam" id="PF02954">
    <property type="entry name" value="HTH_8"/>
    <property type="match status" value="1"/>
</dbReference>
<organism evidence="8 9">
    <name type="scientific">Eiseniibacteriota bacterium</name>
    <dbReference type="NCBI Taxonomy" id="2212470"/>
    <lineage>
        <taxon>Bacteria</taxon>
        <taxon>Candidatus Eiseniibacteriota</taxon>
    </lineage>
</organism>
<dbReference type="InterPro" id="IPR058031">
    <property type="entry name" value="AAA_lid_NorR"/>
</dbReference>
<dbReference type="InterPro" id="IPR003018">
    <property type="entry name" value="GAF"/>
</dbReference>
<gene>
    <name evidence="8" type="ORF">KC729_00305</name>
</gene>
<reference evidence="8" key="2">
    <citation type="journal article" date="2021" name="Microbiome">
        <title>Successional dynamics and alternative stable states in a saline activated sludge microbial community over 9 years.</title>
        <authorList>
            <person name="Wang Y."/>
            <person name="Ye J."/>
            <person name="Ju F."/>
            <person name="Liu L."/>
            <person name="Boyd J.A."/>
            <person name="Deng Y."/>
            <person name="Parks D.H."/>
            <person name="Jiang X."/>
            <person name="Yin X."/>
            <person name="Woodcroft B.J."/>
            <person name="Tyson G.W."/>
            <person name="Hugenholtz P."/>
            <person name="Polz M.F."/>
            <person name="Zhang T."/>
        </authorList>
    </citation>
    <scope>NUCLEOTIDE SEQUENCE</scope>
    <source>
        <strain evidence="8">HKST-UBA01</strain>
    </source>
</reference>
<dbReference type="Pfam" id="PF01590">
    <property type="entry name" value="GAF"/>
    <property type="match status" value="1"/>
</dbReference>
<evidence type="ECO:0000256" key="1">
    <source>
        <dbReference type="ARBA" id="ARBA00022741"/>
    </source>
</evidence>
<dbReference type="PROSITE" id="PS50045">
    <property type="entry name" value="SIGMA54_INTERACT_4"/>
    <property type="match status" value="1"/>
</dbReference>